<protein>
    <submittedName>
        <fullName evidence="1">Uncharacterized protein</fullName>
    </submittedName>
</protein>
<dbReference type="InterPro" id="IPR029000">
    <property type="entry name" value="Cyclophilin-like_dom_sf"/>
</dbReference>
<dbReference type="Gene3D" id="2.40.100.10">
    <property type="entry name" value="Cyclophilin-like"/>
    <property type="match status" value="1"/>
</dbReference>
<gene>
    <name evidence="1" type="ORF">TELCIR_04195</name>
</gene>
<evidence type="ECO:0000313" key="1">
    <source>
        <dbReference type="EMBL" id="PIO73810.1"/>
    </source>
</evidence>
<dbReference type="SUPFAM" id="SSF50891">
    <property type="entry name" value="Cyclophilin-like"/>
    <property type="match status" value="1"/>
</dbReference>
<reference evidence="1 2" key="1">
    <citation type="submission" date="2015-09" db="EMBL/GenBank/DDBJ databases">
        <title>Draft genome of the parasitic nematode Teladorsagia circumcincta isolate WARC Sus (inbred).</title>
        <authorList>
            <person name="Mitreva M."/>
        </authorList>
    </citation>
    <scope>NUCLEOTIDE SEQUENCE [LARGE SCALE GENOMIC DNA]</scope>
    <source>
        <strain evidence="1 2">S</strain>
    </source>
</reference>
<sequence>MNNNGHIQNKNGCGGRAASAKGVVREAIVQTGPAKAGSIVMIPTDTDATMYDSIFCMLTQDVPYIEGRVIGKVTKGFDTLQYIVWKYGHWSGVPRENLVILNCGQL</sequence>
<name>A0A2G9UWC7_TELCI</name>
<proteinExistence type="predicted"/>
<dbReference type="Proteomes" id="UP000230423">
    <property type="component" value="Unassembled WGS sequence"/>
</dbReference>
<dbReference type="OrthoDB" id="193499at2759"/>
<evidence type="ECO:0000313" key="2">
    <source>
        <dbReference type="Proteomes" id="UP000230423"/>
    </source>
</evidence>
<dbReference type="AlphaFoldDB" id="A0A2G9UWC7"/>
<accession>A0A2G9UWC7</accession>
<dbReference type="EMBL" id="KZ345383">
    <property type="protein sequence ID" value="PIO73810.1"/>
    <property type="molecule type" value="Genomic_DNA"/>
</dbReference>
<keyword evidence="2" id="KW-1185">Reference proteome</keyword>
<organism evidence="1 2">
    <name type="scientific">Teladorsagia circumcincta</name>
    <name type="common">Brown stomach worm</name>
    <name type="synonym">Ostertagia circumcincta</name>
    <dbReference type="NCBI Taxonomy" id="45464"/>
    <lineage>
        <taxon>Eukaryota</taxon>
        <taxon>Metazoa</taxon>
        <taxon>Ecdysozoa</taxon>
        <taxon>Nematoda</taxon>
        <taxon>Chromadorea</taxon>
        <taxon>Rhabditida</taxon>
        <taxon>Rhabditina</taxon>
        <taxon>Rhabditomorpha</taxon>
        <taxon>Strongyloidea</taxon>
        <taxon>Trichostrongylidae</taxon>
        <taxon>Teladorsagia</taxon>
    </lineage>
</organism>